<dbReference type="RefSeq" id="WP_000438039.1">
    <property type="nucleotide sequence ID" value="NZ_CAXOLC010000016.1"/>
</dbReference>
<dbReference type="InterPro" id="IPR037873">
    <property type="entry name" value="BamE-like"/>
</dbReference>
<accession>A0A0H1W175</accession>
<dbReference type="AlphaFoldDB" id="A0A0H1W175"/>
<gene>
    <name evidence="1" type="ORF">C4618_11745</name>
</gene>
<evidence type="ECO:0000313" key="2">
    <source>
        <dbReference type="Proteomes" id="UP000256718"/>
    </source>
</evidence>
<reference evidence="1 2" key="1">
    <citation type="journal article" date="2018" name="Emerg. Microbes Infect.">
        <title>Phenotypic and molecular analysis of nontypeable Group B streptococci: identification of cps2a and hybrid cps2a/cps5 Group B streptococcal capsule gene clusters.</title>
        <authorList>
            <person name="Alhhazmi A."/>
            <person name="Tyrrell G.J."/>
        </authorList>
    </citation>
    <scope>NUCLEOTIDE SEQUENCE [LARGE SCALE GENOMIC DNA]</scope>
    <source>
        <strain evidence="1 2">PLGBS17</strain>
    </source>
</reference>
<organism evidence="1 2">
    <name type="scientific">Streptococcus agalactiae</name>
    <dbReference type="NCBI Taxonomy" id="1311"/>
    <lineage>
        <taxon>Bacteria</taxon>
        <taxon>Bacillati</taxon>
        <taxon>Bacillota</taxon>
        <taxon>Bacilli</taxon>
        <taxon>Lactobacillales</taxon>
        <taxon>Streptococcaceae</taxon>
        <taxon>Streptococcus</taxon>
    </lineage>
</organism>
<evidence type="ECO:0000313" key="1">
    <source>
        <dbReference type="EMBL" id="RDY76793.1"/>
    </source>
</evidence>
<proteinExistence type="predicted"/>
<dbReference type="Gene3D" id="3.30.1450.10">
    <property type="match status" value="1"/>
</dbReference>
<protein>
    <submittedName>
        <fullName evidence="1">Uncharacterized protein</fullName>
    </submittedName>
</protein>
<name>A0A0H1W175_STRAG</name>
<sequence>MEQSEKKVLAIIAIVIGAIALISSWMPFINNGSFVIAIIALIIGVFALFFNRKRKKTLTYVSIIISILAMIIVLVTQSMYGKVIDTASKSFDKTSKSYETSYSKSSSIEASSSRAKVKNADTKFKWSESYFNSLVKGQTTYDEVVAKVGKPNSVSDSTDYDIETDAEVPSKDCGWDLNDGSYYANVSIHFIQKNGVLVIDSKSSNGLK</sequence>
<dbReference type="Proteomes" id="UP000256718">
    <property type="component" value="Unassembled WGS sequence"/>
</dbReference>
<dbReference type="EMBL" id="QHGZ01000231">
    <property type="protein sequence ID" value="RDY76793.1"/>
    <property type="molecule type" value="Genomic_DNA"/>
</dbReference>
<comment type="caution">
    <text evidence="1">The sequence shown here is derived from an EMBL/GenBank/DDBJ whole genome shotgun (WGS) entry which is preliminary data.</text>
</comment>